<feature type="region of interest" description="Disordered" evidence="2">
    <location>
        <begin position="1"/>
        <end position="24"/>
    </location>
</feature>
<dbReference type="AlphaFoldDB" id="A0A4U3LGP9"/>
<proteinExistence type="predicted"/>
<dbReference type="PANTHER" id="PTHR35936">
    <property type="entry name" value="MEMBRANE-BOUND LYTIC MUREIN TRANSGLYCOSYLASE F"/>
    <property type="match status" value="1"/>
</dbReference>
<dbReference type="Proteomes" id="UP000305836">
    <property type="component" value="Unassembled WGS sequence"/>
</dbReference>
<evidence type="ECO:0000313" key="4">
    <source>
        <dbReference type="EMBL" id="TKK74119.1"/>
    </source>
</evidence>
<evidence type="ECO:0000259" key="3">
    <source>
        <dbReference type="SMART" id="SM00062"/>
    </source>
</evidence>
<accession>A0A4U3LGP9</accession>
<dbReference type="Pfam" id="PF00497">
    <property type="entry name" value="SBP_bac_3"/>
    <property type="match status" value="1"/>
</dbReference>
<dbReference type="InterPro" id="IPR001638">
    <property type="entry name" value="Solute-binding_3/MltF_N"/>
</dbReference>
<evidence type="ECO:0000256" key="1">
    <source>
        <dbReference type="ARBA" id="ARBA00022729"/>
    </source>
</evidence>
<keyword evidence="5" id="KW-1185">Reference proteome</keyword>
<dbReference type="OrthoDB" id="9762169at2"/>
<keyword evidence="1" id="KW-0732">Signal</keyword>
<sequence length="344" mass="35726">MTERQKTPAAPSGRRAGERRAAGGRGVAARVSAGLVAVLLVLAGCADPQTSPAPKDGDASQVAFDTSAKQTHITSSKVEAIVAELPAAVRDSGKLVVGNGSAGGGLPPLGFTADDNKTPIGVEIDIAYLVASVLGLQPEIDTTSWENLFLGLDSGKYQVGISNIGVSELRKEKYDFATYRLGLHAFEAKKGSGLKITGPADISGKTVAVSSGTLQEAILVDWNKQNVAAGRKPANLKYYQQAADTYLALQSGRIDLYLGPNPNASYHVATQHQTEIVGTVSSSYPVQGLVGITTKKDDGLVKPLADALNAAIADGSYAKVLAKWGLQAEAVPKSLINPPGLPKK</sequence>
<dbReference type="PANTHER" id="PTHR35936:SF17">
    <property type="entry name" value="ARGININE-BINDING EXTRACELLULAR PROTEIN ARTP"/>
    <property type="match status" value="1"/>
</dbReference>
<evidence type="ECO:0000313" key="5">
    <source>
        <dbReference type="Proteomes" id="UP000305836"/>
    </source>
</evidence>
<comment type="caution">
    <text evidence="4">The sequence shown here is derived from an EMBL/GenBank/DDBJ whole genome shotgun (WGS) entry which is preliminary data.</text>
</comment>
<dbReference type="CDD" id="cd01004">
    <property type="entry name" value="PBP2_MidA_like"/>
    <property type="match status" value="1"/>
</dbReference>
<gene>
    <name evidence="4" type="ORF">FDA38_35515</name>
</gene>
<protein>
    <submittedName>
        <fullName evidence="4">ABC transporter substrate-binding protein</fullName>
    </submittedName>
</protein>
<name>A0A4U3LGP9_9ACTN</name>
<evidence type="ECO:0000256" key="2">
    <source>
        <dbReference type="SAM" id="MobiDB-lite"/>
    </source>
</evidence>
<dbReference type="Gene3D" id="3.40.190.10">
    <property type="entry name" value="Periplasmic binding protein-like II"/>
    <property type="match status" value="2"/>
</dbReference>
<reference evidence="4 5" key="1">
    <citation type="submission" date="2019-04" db="EMBL/GenBank/DDBJ databases">
        <title>Kribbella sp. NEAU-THZ 27 nov., a novel actinomycete isolated from soil.</title>
        <authorList>
            <person name="Duan L."/>
        </authorList>
    </citation>
    <scope>NUCLEOTIDE SEQUENCE [LARGE SCALE GENOMIC DNA]</scope>
    <source>
        <strain evidence="5">NEAU-THZ27</strain>
    </source>
</reference>
<dbReference type="SUPFAM" id="SSF53850">
    <property type="entry name" value="Periplasmic binding protein-like II"/>
    <property type="match status" value="1"/>
</dbReference>
<organism evidence="4 5">
    <name type="scientific">Kribbella jiaozuonensis</name>
    <dbReference type="NCBI Taxonomy" id="2575441"/>
    <lineage>
        <taxon>Bacteria</taxon>
        <taxon>Bacillati</taxon>
        <taxon>Actinomycetota</taxon>
        <taxon>Actinomycetes</taxon>
        <taxon>Propionibacteriales</taxon>
        <taxon>Kribbellaceae</taxon>
        <taxon>Kribbella</taxon>
    </lineage>
</organism>
<dbReference type="RefSeq" id="WP_137258592.1">
    <property type="nucleotide sequence ID" value="NZ_JBHSPQ010000002.1"/>
</dbReference>
<dbReference type="SMART" id="SM00062">
    <property type="entry name" value="PBPb"/>
    <property type="match status" value="1"/>
</dbReference>
<feature type="domain" description="Solute-binding protein family 3/N-terminal" evidence="3">
    <location>
        <begin position="94"/>
        <end position="328"/>
    </location>
</feature>
<dbReference type="EMBL" id="SZPZ01000006">
    <property type="protein sequence ID" value="TKK74119.1"/>
    <property type="molecule type" value="Genomic_DNA"/>
</dbReference>